<evidence type="ECO:0000313" key="3">
    <source>
        <dbReference type="Proteomes" id="UP001161580"/>
    </source>
</evidence>
<accession>A0AAE3U3G7</accession>
<protein>
    <submittedName>
        <fullName evidence="2">DUF3291 domain-containing protein</fullName>
    </submittedName>
</protein>
<name>A0AAE3U3G7_9HYPH</name>
<feature type="domain" description="DUF3291" evidence="1">
    <location>
        <begin position="7"/>
        <end position="153"/>
    </location>
</feature>
<dbReference type="EMBL" id="JALDYZ010000016">
    <property type="protein sequence ID" value="MDI7924641.1"/>
    <property type="molecule type" value="Genomic_DNA"/>
</dbReference>
<sequence>MLGSRVAIYNFGIHVAAYDAPEIEGFRLREPLNFEAARCAAGFVARSGYDGEPGPPSWGKQVFPRFLSGSGHETGPSSLSLWEDIESLMAFSYGGVHAEALRGARNWNLPQRWPPFVLWWVDPGHRPEWKEAVKRFEYLHDNGPSPYAFNFKQPFAANGDVAVIDRALVKQKAQINEAAQRELLTRLKSLGV</sequence>
<dbReference type="Proteomes" id="UP001161580">
    <property type="component" value="Unassembled WGS sequence"/>
</dbReference>
<proteinExistence type="predicted"/>
<comment type="caution">
    <text evidence="2">The sequence shown here is derived from an EMBL/GenBank/DDBJ whole genome shotgun (WGS) entry which is preliminary data.</text>
</comment>
<dbReference type="InterPro" id="IPR021708">
    <property type="entry name" value="DUF3291"/>
</dbReference>
<reference evidence="2" key="1">
    <citation type="submission" date="2022-03" db="EMBL/GenBank/DDBJ databases">
        <title>Fererhizobium litorale gen. nov., sp. nov., isolated from sandy sediments of the Sea of Japan seashore.</title>
        <authorList>
            <person name="Romanenko L."/>
            <person name="Kurilenko V."/>
            <person name="Otstavnykh N."/>
            <person name="Svetashev V."/>
            <person name="Tekutyeva L."/>
            <person name="Isaeva M."/>
            <person name="Mikhailov V."/>
        </authorList>
    </citation>
    <scope>NUCLEOTIDE SEQUENCE</scope>
    <source>
        <strain evidence="2">KMM 9576</strain>
    </source>
</reference>
<keyword evidence="3" id="KW-1185">Reference proteome</keyword>
<evidence type="ECO:0000259" key="1">
    <source>
        <dbReference type="Pfam" id="PF11695"/>
    </source>
</evidence>
<gene>
    <name evidence="2" type="ORF">MRS75_21485</name>
</gene>
<dbReference type="RefSeq" id="WP_311788682.1">
    <property type="nucleotide sequence ID" value="NZ_JALDYY010000017.1"/>
</dbReference>
<dbReference type="AlphaFoldDB" id="A0AAE3U3G7"/>
<evidence type="ECO:0000313" key="2">
    <source>
        <dbReference type="EMBL" id="MDI7924641.1"/>
    </source>
</evidence>
<dbReference type="Pfam" id="PF11695">
    <property type="entry name" value="DUF3291"/>
    <property type="match status" value="1"/>
</dbReference>
<organism evidence="2 3">
    <name type="scientific">Ferirhizobium litorale</name>
    <dbReference type="NCBI Taxonomy" id="2927786"/>
    <lineage>
        <taxon>Bacteria</taxon>
        <taxon>Pseudomonadati</taxon>
        <taxon>Pseudomonadota</taxon>
        <taxon>Alphaproteobacteria</taxon>
        <taxon>Hyphomicrobiales</taxon>
        <taxon>Rhizobiaceae</taxon>
        <taxon>Ferirhizobium</taxon>
    </lineage>
</organism>